<dbReference type="RefSeq" id="WP_061971938.1">
    <property type="nucleotide sequence ID" value="NZ_FMAV01000002.1"/>
</dbReference>
<gene>
    <name evidence="2" type="ORF">AS030_11180</name>
</gene>
<dbReference type="AlphaFoldDB" id="A0A0V8J852"/>
<dbReference type="PROSITE" id="PS50965">
    <property type="entry name" value="NERD"/>
    <property type="match status" value="1"/>
</dbReference>
<proteinExistence type="predicted"/>
<evidence type="ECO:0000313" key="2">
    <source>
        <dbReference type="EMBL" id="KSU83141.1"/>
    </source>
</evidence>
<dbReference type="Pfam" id="PF08378">
    <property type="entry name" value="NERD"/>
    <property type="match status" value="1"/>
</dbReference>
<reference evidence="2 3" key="1">
    <citation type="journal article" date="2014" name="Antonie Van Leeuwenhoek">
        <title>Fictibacillus enclensis sp. nov., isolated from marine sediment.</title>
        <authorList>
            <person name="Dastager S.G."/>
            <person name="Mawlankar R."/>
            <person name="Srinivasan K."/>
            <person name="Tang S.K."/>
            <person name="Lee J.C."/>
            <person name="Ramana V.V."/>
            <person name="Shouche Y.S."/>
        </authorList>
    </citation>
    <scope>NUCLEOTIDE SEQUENCE [LARGE SCALE GENOMIC DNA]</scope>
    <source>
        <strain evidence="2 3">NIO-1003</strain>
    </source>
</reference>
<evidence type="ECO:0000259" key="1">
    <source>
        <dbReference type="PROSITE" id="PS50965"/>
    </source>
</evidence>
<feature type="domain" description="NERD" evidence="1">
    <location>
        <begin position="41"/>
        <end position="157"/>
    </location>
</feature>
<name>A0A0V8J852_9BACL</name>
<protein>
    <recommendedName>
        <fullName evidence="1">NERD domain-containing protein</fullName>
    </recommendedName>
</protein>
<dbReference type="Proteomes" id="UP000054099">
    <property type="component" value="Unassembled WGS sequence"/>
</dbReference>
<organism evidence="2 3">
    <name type="scientific">Fictibacillus enclensis</name>
    <dbReference type="NCBI Taxonomy" id="1017270"/>
    <lineage>
        <taxon>Bacteria</taxon>
        <taxon>Bacillati</taxon>
        <taxon>Bacillota</taxon>
        <taxon>Bacilli</taxon>
        <taxon>Bacillales</taxon>
        <taxon>Fictibacillaceae</taxon>
        <taxon>Fictibacillus</taxon>
    </lineage>
</organism>
<sequence>MIVKPLLVPSTIKKLEALTRRLPHNHIKRPQLEKELAQRLAGYRGELSLDYYLMNLPLKKHFIFHDLRLPGNNGFFQLDLLLLTRYYFLILEVKNISGALLFDQNFHQLIRIQDGVEEGFADPVLQIQRQREQLSQWLEQKHLPQLPIETLIVISSPRTIVHTKSSASIRKFITRSSVLTKNIEHFDSVHLKEVLTNRQLKKLTKYFLQQHTPESINPQTRFAVSHTDLLKGVYCPKCNSIPMQWKRGKWICNVCYHSSNSAHIPSLKDYYYLFQETINNKQCRDFLHLSSRTATTNLLTALNLPTSGSTKGTVYHLSELES</sequence>
<keyword evidence="3" id="KW-1185">Reference proteome</keyword>
<dbReference type="InterPro" id="IPR011528">
    <property type="entry name" value="NERD"/>
</dbReference>
<accession>A0A0V8J852</accession>
<evidence type="ECO:0000313" key="3">
    <source>
        <dbReference type="Proteomes" id="UP000054099"/>
    </source>
</evidence>
<dbReference type="EMBL" id="LNQN01000002">
    <property type="protein sequence ID" value="KSU83141.1"/>
    <property type="molecule type" value="Genomic_DNA"/>
</dbReference>
<comment type="caution">
    <text evidence="2">The sequence shown here is derived from an EMBL/GenBank/DDBJ whole genome shotgun (WGS) entry which is preliminary data.</text>
</comment>
<dbReference type="OrthoDB" id="569879at2"/>